<reference evidence="7 8" key="1">
    <citation type="submission" date="2019-03" db="EMBL/GenBank/DDBJ databases">
        <title>Genomic Encyclopedia of Type Strains, Phase III (KMG-III): the genomes of soil and plant-associated and newly described type strains.</title>
        <authorList>
            <person name="Whitman W."/>
        </authorList>
    </citation>
    <scope>NUCLEOTIDE SEQUENCE [LARGE SCALE GENOMIC DNA]</scope>
    <source>
        <strain evidence="7 8">CECT 8301</strain>
    </source>
</reference>
<dbReference type="GO" id="GO:0016874">
    <property type="term" value="F:ligase activity"/>
    <property type="evidence" value="ECO:0007669"/>
    <property type="project" value="UniProtKB-KW"/>
</dbReference>
<feature type="transmembrane region" description="Helical" evidence="5">
    <location>
        <begin position="54"/>
        <end position="73"/>
    </location>
</feature>
<dbReference type="PANTHER" id="PTHR37422:SF17">
    <property type="entry name" value="O-ANTIGEN LIGASE"/>
    <property type="match status" value="1"/>
</dbReference>
<keyword evidence="7" id="KW-0436">Ligase</keyword>
<evidence type="ECO:0000256" key="2">
    <source>
        <dbReference type="ARBA" id="ARBA00022692"/>
    </source>
</evidence>
<dbReference type="GO" id="GO:0016020">
    <property type="term" value="C:membrane"/>
    <property type="evidence" value="ECO:0007669"/>
    <property type="project" value="UniProtKB-SubCell"/>
</dbReference>
<evidence type="ECO:0000256" key="4">
    <source>
        <dbReference type="ARBA" id="ARBA00023136"/>
    </source>
</evidence>
<protein>
    <submittedName>
        <fullName evidence="7">O-antigen ligase-like membrane protein</fullName>
    </submittedName>
</protein>
<evidence type="ECO:0000256" key="1">
    <source>
        <dbReference type="ARBA" id="ARBA00004141"/>
    </source>
</evidence>
<feature type="transmembrane region" description="Helical" evidence="5">
    <location>
        <begin position="30"/>
        <end position="47"/>
    </location>
</feature>
<evidence type="ECO:0000313" key="7">
    <source>
        <dbReference type="EMBL" id="TDY62450.1"/>
    </source>
</evidence>
<comment type="caution">
    <text evidence="7">The sequence shown here is derived from an EMBL/GenBank/DDBJ whole genome shotgun (WGS) entry which is preliminary data.</text>
</comment>
<dbReference type="InterPro" id="IPR051533">
    <property type="entry name" value="WaaL-like"/>
</dbReference>
<dbReference type="InterPro" id="IPR007016">
    <property type="entry name" value="O-antigen_ligase-rel_domated"/>
</dbReference>
<accession>A0A4R8MA13</accession>
<proteinExistence type="predicted"/>
<evidence type="ECO:0000256" key="5">
    <source>
        <dbReference type="SAM" id="Phobius"/>
    </source>
</evidence>
<keyword evidence="3 5" id="KW-1133">Transmembrane helix</keyword>
<dbReference type="Pfam" id="PF04932">
    <property type="entry name" value="Wzy_C"/>
    <property type="match status" value="1"/>
</dbReference>
<organism evidence="7 8">
    <name type="scientific">Algibacter lectus</name>
    <dbReference type="NCBI Taxonomy" id="221126"/>
    <lineage>
        <taxon>Bacteria</taxon>
        <taxon>Pseudomonadati</taxon>
        <taxon>Bacteroidota</taxon>
        <taxon>Flavobacteriia</taxon>
        <taxon>Flavobacteriales</taxon>
        <taxon>Flavobacteriaceae</taxon>
        <taxon>Algibacter</taxon>
    </lineage>
</organism>
<evidence type="ECO:0000259" key="6">
    <source>
        <dbReference type="Pfam" id="PF04932"/>
    </source>
</evidence>
<feature type="transmembrane region" description="Helical" evidence="5">
    <location>
        <begin position="113"/>
        <end position="134"/>
    </location>
</feature>
<dbReference type="Proteomes" id="UP000294824">
    <property type="component" value="Unassembled WGS sequence"/>
</dbReference>
<evidence type="ECO:0000256" key="3">
    <source>
        <dbReference type="ARBA" id="ARBA00022989"/>
    </source>
</evidence>
<dbReference type="EMBL" id="SORL01000008">
    <property type="protein sequence ID" value="TDY62450.1"/>
    <property type="molecule type" value="Genomic_DNA"/>
</dbReference>
<feature type="transmembrane region" description="Helical" evidence="5">
    <location>
        <begin position="233"/>
        <end position="253"/>
    </location>
</feature>
<feature type="transmembrane region" description="Helical" evidence="5">
    <location>
        <begin position="364"/>
        <end position="381"/>
    </location>
</feature>
<sequence>MLRNLPYKKYLTVSFLFFAIFPLLPVKLLGLPVIIFFIATVISFFYNHKNNLNYKVFFIAIIPYLLFLVSALYSEDVGYGLAKVFETRLSLLIVPLSFFLLNKDSISLLKLKWSKFQLIYTLSSLLLSIIYILYLPFVKVSANPHFRFPSGFFFKSAASNLPYWNLEPVYFSLIIVVAFVLVCKLFHENKISKIYFFLSSFIFLVILVLMISKVAVAFVGLFLLWFLFYQVKILKYRIIAVSALALIAIYSCYKIPSINYEIQEIYYSIKGEKRTKDDSTDQRKRVTESAIELAFKVNPFFGTGIGDVQNDLNKIYEEKNYKDLLIKKYDAHNQFISMYLGVGAIGIIGLTLLLFSIIKTCINNQLIFILWIQCFFILQMFTETLLERQVPIILWSFITSFVLFLYPFKGRILSYQNK</sequence>
<feature type="transmembrane region" description="Helical" evidence="5">
    <location>
        <begin position="390"/>
        <end position="408"/>
    </location>
</feature>
<feature type="transmembrane region" description="Helical" evidence="5">
    <location>
        <begin position="169"/>
        <end position="187"/>
    </location>
</feature>
<dbReference type="AlphaFoldDB" id="A0A4R8MA13"/>
<evidence type="ECO:0000313" key="8">
    <source>
        <dbReference type="Proteomes" id="UP000294824"/>
    </source>
</evidence>
<feature type="transmembrane region" description="Helical" evidence="5">
    <location>
        <begin position="336"/>
        <end position="358"/>
    </location>
</feature>
<dbReference type="RefSeq" id="WP_133967712.1">
    <property type="nucleotide sequence ID" value="NZ_SORL01000008.1"/>
</dbReference>
<keyword evidence="2 5" id="KW-0812">Transmembrane</keyword>
<dbReference type="PANTHER" id="PTHR37422">
    <property type="entry name" value="TEICHURONIC ACID BIOSYNTHESIS PROTEIN TUAE"/>
    <property type="match status" value="1"/>
</dbReference>
<feature type="transmembrane region" description="Helical" evidence="5">
    <location>
        <begin position="194"/>
        <end position="227"/>
    </location>
</feature>
<feature type="domain" description="O-antigen ligase-related" evidence="6">
    <location>
        <begin position="199"/>
        <end position="350"/>
    </location>
</feature>
<comment type="subcellular location">
    <subcellularLocation>
        <location evidence="1">Membrane</location>
        <topology evidence="1">Multi-pass membrane protein</topology>
    </subcellularLocation>
</comment>
<keyword evidence="4 5" id="KW-0472">Membrane</keyword>
<keyword evidence="8" id="KW-1185">Reference proteome</keyword>
<name>A0A4R8MA13_9FLAO</name>
<gene>
    <name evidence="7" type="ORF">DFQ06_2290</name>
</gene>
<feature type="transmembrane region" description="Helical" evidence="5">
    <location>
        <begin position="79"/>
        <end position="101"/>
    </location>
</feature>